<dbReference type="InterPro" id="IPR036291">
    <property type="entry name" value="NAD(P)-bd_dom_sf"/>
</dbReference>
<dbReference type="SUPFAM" id="SSF51735">
    <property type="entry name" value="NAD(P)-binding Rossmann-fold domains"/>
    <property type="match status" value="1"/>
</dbReference>
<keyword evidence="10 15" id="KW-0521">NADP</keyword>
<dbReference type="UniPathway" id="UPA00050">
    <property type="reaction ID" value="UER00063"/>
</dbReference>
<evidence type="ECO:0000256" key="10">
    <source>
        <dbReference type="ARBA" id="ARBA00022857"/>
    </source>
</evidence>
<evidence type="ECO:0000256" key="3">
    <source>
        <dbReference type="ARBA" id="ARBA00005062"/>
    </source>
</evidence>
<dbReference type="AlphaFoldDB" id="A0A6N6N7Q3"/>
<dbReference type="GO" id="GO:0046872">
    <property type="term" value="F:metal ion binding"/>
    <property type="evidence" value="ECO:0007669"/>
    <property type="project" value="UniProtKB-KW"/>
</dbReference>
<dbReference type="InterPro" id="IPR005106">
    <property type="entry name" value="Asp/hSer_DH_NAD-bd"/>
</dbReference>
<dbReference type="SUPFAM" id="SSF55347">
    <property type="entry name" value="Glyceraldehyde-3-phosphate dehydrogenase-like, C-terminal domain"/>
    <property type="match status" value="1"/>
</dbReference>
<sequence>MEAVKLGIAGFGTVGTGLADIMSENRTMLEKRLGRTIEIKTVAVRNLDKPRGHALAETTELTTDLDKLVNDPEIDIVVELMGGLEAARTLISKALAAGKHVVSANKHLLAEHGPELFALARENNCFLSYEASCAGGIPVVQTLRESLAGDRIEGMLGILNGTANYILSEMTTKGMDFETALQQAQDLGYAEADPTFDIEGFDTAHKLCVLIRLAFGVDYPLNMLPIQGITSVTPLDIEFAREFGYRVKLIAHANSSDHGVEAGVHPALVPYTYLLARVGGNYNAVRIEGNAVGPVMLHGQGAGDRPTGSAVLADILCIVRHLTQCGADSGFIPDNTGFGNAPLKQAQIMPPEKTMSRYYFRFMVADKTGVMAAITRSMADHGVSIAQAVQKGEPDLDAVPLVIITHTTEARAAQAVAKEIDAMDFSLEPCVRFRIL</sequence>
<dbReference type="InterPro" id="IPR001342">
    <property type="entry name" value="HDH_cat"/>
</dbReference>
<dbReference type="CDD" id="cd04881">
    <property type="entry name" value="ACT_HSDH-Hom"/>
    <property type="match status" value="1"/>
</dbReference>
<keyword evidence="7 16" id="KW-0028">Amino-acid biosynthesis</keyword>
<evidence type="ECO:0000256" key="14">
    <source>
        <dbReference type="PIRSR" id="PIRSR000098-1"/>
    </source>
</evidence>
<feature type="domain" description="Aspartate/homoserine dehydrogenase NAD-binding" evidence="20">
    <location>
        <begin position="10"/>
        <end position="129"/>
    </location>
</feature>
<evidence type="ECO:0000256" key="5">
    <source>
        <dbReference type="ARBA" id="ARBA00013213"/>
    </source>
</evidence>
<dbReference type="GO" id="GO:0004412">
    <property type="term" value="F:homoserine dehydrogenase activity"/>
    <property type="evidence" value="ECO:0007669"/>
    <property type="project" value="UniProtKB-EC"/>
</dbReference>
<feature type="binding site" evidence="15">
    <location>
        <begin position="9"/>
        <end position="16"/>
    </location>
    <ligand>
        <name>NADP(+)</name>
        <dbReference type="ChEBI" id="CHEBI:58349"/>
    </ligand>
</feature>
<dbReference type="Proteomes" id="UP000438699">
    <property type="component" value="Unassembled WGS sequence"/>
</dbReference>
<dbReference type="FunFam" id="3.40.50.720:FF:000062">
    <property type="entry name" value="Homoserine dehydrogenase"/>
    <property type="match status" value="1"/>
</dbReference>
<comment type="cofactor">
    <cofactor evidence="1">
        <name>a metal cation</name>
        <dbReference type="ChEBI" id="CHEBI:25213"/>
    </cofactor>
</comment>
<dbReference type="Gene3D" id="3.30.360.10">
    <property type="entry name" value="Dihydrodipicolinate Reductase, domain 2"/>
    <property type="match status" value="1"/>
</dbReference>
<dbReference type="OrthoDB" id="9808167at2"/>
<dbReference type="EMBL" id="WAIE01000001">
    <property type="protein sequence ID" value="KAB1443721.1"/>
    <property type="molecule type" value="Genomic_DNA"/>
</dbReference>
<organism evidence="21 22">
    <name type="scientific">Pseudodesulfovibrio senegalensis</name>
    <dbReference type="NCBI Taxonomy" id="1721087"/>
    <lineage>
        <taxon>Bacteria</taxon>
        <taxon>Pseudomonadati</taxon>
        <taxon>Thermodesulfobacteriota</taxon>
        <taxon>Desulfovibrionia</taxon>
        <taxon>Desulfovibrionales</taxon>
        <taxon>Desulfovibrionaceae</taxon>
    </lineage>
</organism>
<feature type="domain" description="ACT" evidence="19">
    <location>
        <begin position="359"/>
        <end position="422"/>
    </location>
</feature>
<dbReference type="InterPro" id="IPR002912">
    <property type="entry name" value="ACT_dom"/>
</dbReference>
<evidence type="ECO:0000256" key="13">
    <source>
        <dbReference type="ARBA" id="ARBA00023167"/>
    </source>
</evidence>
<keyword evidence="12" id="KW-0520">NAD</keyword>
<dbReference type="PIRSF" id="PIRSF000098">
    <property type="entry name" value="Homoser_dehydrog"/>
    <property type="match status" value="1"/>
</dbReference>
<proteinExistence type="inferred from homology"/>
<evidence type="ECO:0000259" key="19">
    <source>
        <dbReference type="Pfam" id="PF01842"/>
    </source>
</evidence>
<evidence type="ECO:0000256" key="12">
    <source>
        <dbReference type="ARBA" id="ARBA00023027"/>
    </source>
</evidence>
<dbReference type="InterPro" id="IPR045865">
    <property type="entry name" value="ACT-like_dom_sf"/>
</dbReference>
<feature type="binding site" evidence="15">
    <location>
        <position position="191"/>
    </location>
    <ligand>
        <name>L-homoserine</name>
        <dbReference type="ChEBI" id="CHEBI:57476"/>
    </ligand>
</feature>
<dbReference type="InterPro" id="IPR016204">
    <property type="entry name" value="HDH"/>
</dbReference>
<evidence type="ECO:0000256" key="8">
    <source>
        <dbReference type="ARBA" id="ARBA00022697"/>
    </source>
</evidence>
<dbReference type="SUPFAM" id="SSF55021">
    <property type="entry name" value="ACT-like"/>
    <property type="match status" value="1"/>
</dbReference>
<dbReference type="GO" id="GO:0050661">
    <property type="term" value="F:NADP binding"/>
    <property type="evidence" value="ECO:0007669"/>
    <property type="project" value="InterPro"/>
</dbReference>
<protein>
    <recommendedName>
        <fullName evidence="6 16">Homoserine dehydrogenase</fullName>
        <ecNumber evidence="5 16">1.1.1.3</ecNumber>
    </recommendedName>
</protein>
<comment type="pathway">
    <text evidence="3 16">Amino-acid biosynthesis; L-methionine biosynthesis via de novo pathway; L-homoserine from L-aspartate: step 3/3.</text>
</comment>
<evidence type="ECO:0000256" key="4">
    <source>
        <dbReference type="ARBA" id="ARBA00006753"/>
    </source>
</evidence>
<reference evidence="21 22" key="1">
    <citation type="journal article" date="2017" name="Int. J. Syst. Evol. Microbiol.">
        <title>Desulfovibrio senegalensis sp. nov., a mesophilic sulfate reducer isolated from marine sediment.</title>
        <authorList>
            <person name="Thioye A."/>
            <person name="Gam Z.B.A."/>
            <person name="Mbengue M."/>
            <person name="Cayol J.L."/>
            <person name="Joseph-Bartoli M."/>
            <person name="Toure-Kane C."/>
            <person name="Labat M."/>
        </authorList>
    </citation>
    <scope>NUCLEOTIDE SEQUENCE [LARGE SCALE GENOMIC DNA]</scope>
    <source>
        <strain evidence="21 22">DSM 101509</strain>
    </source>
</reference>
<dbReference type="UniPathway" id="UPA00051">
    <property type="reaction ID" value="UER00465"/>
</dbReference>
<keyword evidence="22" id="KW-1185">Reference proteome</keyword>
<evidence type="ECO:0000313" key="21">
    <source>
        <dbReference type="EMBL" id="KAB1443721.1"/>
    </source>
</evidence>
<evidence type="ECO:0000256" key="16">
    <source>
        <dbReference type="RuleBase" id="RU000579"/>
    </source>
</evidence>
<dbReference type="RefSeq" id="WP_151150094.1">
    <property type="nucleotide sequence ID" value="NZ_WAIE01000001.1"/>
</dbReference>
<dbReference type="NCBIfam" id="NF004976">
    <property type="entry name" value="PRK06349.1"/>
    <property type="match status" value="1"/>
</dbReference>
<dbReference type="GO" id="GO:0009086">
    <property type="term" value="P:methionine biosynthetic process"/>
    <property type="evidence" value="ECO:0007669"/>
    <property type="project" value="UniProtKB-KW"/>
</dbReference>
<feature type="binding site" evidence="15">
    <location>
        <position position="106"/>
    </location>
    <ligand>
        <name>NADPH</name>
        <dbReference type="ChEBI" id="CHEBI:57783"/>
    </ligand>
</feature>
<dbReference type="PROSITE" id="PS01042">
    <property type="entry name" value="HOMOSER_DHGENASE"/>
    <property type="match status" value="1"/>
</dbReference>
<keyword evidence="11 16" id="KW-0560">Oxidoreductase</keyword>
<evidence type="ECO:0000259" key="20">
    <source>
        <dbReference type="Pfam" id="PF03447"/>
    </source>
</evidence>
<comment type="similarity">
    <text evidence="4 17">Belongs to the homoserine dehydrogenase family.</text>
</comment>
<dbReference type="InterPro" id="IPR019811">
    <property type="entry name" value="HDH_CS"/>
</dbReference>
<evidence type="ECO:0000256" key="6">
    <source>
        <dbReference type="ARBA" id="ARBA00013376"/>
    </source>
</evidence>
<keyword evidence="8 16" id="KW-0791">Threonine biosynthesis</keyword>
<keyword evidence="9" id="KW-0479">Metal-binding</keyword>
<accession>A0A6N6N7Q3</accession>
<gene>
    <name evidence="21" type="ORF">F8A88_05655</name>
</gene>
<evidence type="ECO:0000256" key="17">
    <source>
        <dbReference type="RuleBase" id="RU004171"/>
    </source>
</evidence>
<evidence type="ECO:0000313" key="22">
    <source>
        <dbReference type="Proteomes" id="UP000438699"/>
    </source>
</evidence>
<feature type="domain" description="Homoserine dehydrogenase catalytic" evidence="18">
    <location>
        <begin position="138"/>
        <end position="316"/>
    </location>
</feature>
<evidence type="ECO:0000256" key="11">
    <source>
        <dbReference type="ARBA" id="ARBA00023002"/>
    </source>
</evidence>
<evidence type="ECO:0000256" key="7">
    <source>
        <dbReference type="ARBA" id="ARBA00022605"/>
    </source>
</evidence>
<dbReference type="FunFam" id="3.30.360.10:FF:000005">
    <property type="entry name" value="Homoserine dehydrogenase"/>
    <property type="match status" value="1"/>
</dbReference>
<evidence type="ECO:0000256" key="15">
    <source>
        <dbReference type="PIRSR" id="PIRSR000098-2"/>
    </source>
</evidence>
<dbReference type="Gene3D" id="3.30.70.260">
    <property type="match status" value="1"/>
</dbReference>
<comment type="pathway">
    <text evidence="2 16">Amino-acid biosynthesis; L-threonine biosynthesis; L-threonine from L-aspartate: step 3/5.</text>
</comment>
<dbReference type="PANTHER" id="PTHR43331">
    <property type="entry name" value="HOMOSERINE DEHYDROGENASE"/>
    <property type="match status" value="1"/>
</dbReference>
<comment type="catalytic activity">
    <reaction evidence="16">
        <text>L-homoserine + NADP(+) = L-aspartate 4-semialdehyde + NADPH + H(+)</text>
        <dbReference type="Rhea" id="RHEA:15761"/>
        <dbReference type="ChEBI" id="CHEBI:15378"/>
        <dbReference type="ChEBI" id="CHEBI:57476"/>
        <dbReference type="ChEBI" id="CHEBI:57783"/>
        <dbReference type="ChEBI" id="CHEBI:58349"/>
        <dbReference type="ChEBI" id="CHEBI:537519"/>
        <dbReference type="EC" id="1.1.1.3"/>
    </reaction>
</comment>
<evidence type="ECO:0000256" key="2">
    <source>
        <dbReference type="ARBA" id="ARBA00005056"/>
    </source>
</evidence>
<evidence type="ECO:0000256" key="9">
    <source>
        <dbReference type="ARBA" id="ARBA00022723"/>
    </source>
</evidence>
<name>A0A6N6N7Q3_9BACT</name>
<dbReference type="Pfam" id="PF03447">
    <property type="entry name" value="NAD_binding_3"/>
    <property type="match status" value="1"/>
</dbReference>
<keyword evidence="13 16" id="KW-0486">Methionine biosynthesis</keyword>
<comment type="caution">
    <text evidence="21">The sequence shown here is derived from an EMBL/GenBank/DDBJ whole genome shotgun (WGS) entry which is preliminary data.</text>
</comment>
<evidence type="ECO:0000259" key="18">
    <source>
        <dbReference type="Pfam" id="PF00742"/>
    </source>
</evidence>
<dbReference type="Gene3D" id="3.40.50.720">
    <property type="entry name" value="NAD(P)-binding Rossmann-like Domain"/>
    <property type="match status" value="1"/>
</dbReference>
<dbReference type="Pfam" id="PF01842">
    <property type="entry name" value="ACT"/>
    <property type="match status" value="1"/>
</dbReference>
<feature type="active site" description="Proton donor" evidence="14">
    <location>
        <position position="206"/>
    </location>
</feature>
<dbReference type="PANTHER" id="PTHR43331:SF1">
    <property type="entry name" value="HOMOSERINE DEHYDROGENASE"/>
    <property type="match status" value="1"/>
</dbReference>
<evidence type="ECO:0000256" key="1">
    <source>
        <dbReference type="ARBA" id="ARBA00001920"/>
    </source>
</evidence>
<dbReference type="EC" id="1.1.1.3" evidence="5 16"/>
<dbReference type="Pfam" id="PF00742">
    <property type="entry name" value="Homoserine_dh"/>
    <property type="match status" value="1"/>
</dbReference>
<dbReference type="GO" id="GO:0009088">
    <property type="term" value="P:threonine biosynthetic process"/>
    <property type="evidence" value="ECO:0007669"/>
    <property type="project" value="UniProtKB-UniPathway"/>
</dbReference>